<reference evidence="8 9" key="1">
    <citation type="journal article" date="2016" name="Mol. Biol. Evol.">
        <title>Comparative Genomics of Early-Diverging Mushroom-Forming Fungi Provides Insights into the Origins of Lignocellulose Decay Capabilities.</title>
        <authorList>
            <person name="Nagy L.G."/>
            <person name="Riley R."/>
            <person name="Tritt A."/>
            <person name="Adam C."/>
            <person name="Daum C."/>
            <person name="Floudas D."/>
            <person name="Sun H."/>
            <person name="Yadav J.S."/>
            <person name="Pangilinan J."/>
            <person name="Larsson K.H."/>
            <person name="Matsuura K."/>
            <person name="Barry K."/>
            <person name="Labutti K."/>
            <person name="Kuo R."/>
            <person name="Ohm R.A."/>
            <person name="Bhattacharya S.S."/>
            <person name="Shirouzu T."/>
            <person name="Yoshinaga Y."/>
            <person name="Martin F.M."/>
            <person name="Grigoriev I.V."/>
            <person name="Hibbett D.S."/>
        </authorList>
    </citation>
    <scope>NUCLEOTIDE SEQUENCE [LARGE SCALE GENOMIC DNA]</scope>
    <source>
        <strain evidence="8 9">93-53</strain>
    </source>
</reference>
<evidence type="ECO:0000256" key="2">
    <source>
        <dbReference type="ARBA" id="ARBA00022723"/>
    </source>
</evidence>
<dbReference type="InterPro" id="IPR016084">
    <property type="entry name" value="Haem_Oase-like_multi-hlx"/>
</dbReference>
<dbReference type="PIRSF" id="PIRSF000343">
    <property type="entry name" value="Haem_Oase"/>
    <property type="match status" value="1"/>
</dbReference>
<evidence type="ECO:0000313" key="9">
    <source>
        <dbReference type="Proteomes" id="UP000076871"/>
    </source>
</evidence>
<dbReference type="InParanoid" id="A0A165HUM8"/>
<evidence type="ECO:0000256" key="1">
    <source>
        <dbReference type="ARBA" id="ARBA00022617"/>
    </source>
</evidence>
<evidence type="ECO:0000256" key="7">
    <source>
        <dbReference type="SAM" id="Phobius"/>
    </source>
</evidence>
<keyword evidence="1 4" id="KW-0349">Heme</keyword>
<feature type="binding site" evidence="4">
    <location>
        <position position="20"/>
    </location>
    <ligand>
        <name>heme b</name>
        <dbReference type="ChEBI" id="CHEBI:60344"/>
    </ligand>
</feature>
<dbReference type="GeneID" id="63820719"/>
<dbReference type="EMBL" id="KV427606">
    <property type="protein sequence ID" value="KZT12210.1"/>
    <property type="molecule type" value="Genomic_DNA"/>
</dbReference>
<dbReference type="SUPFAM" id="SSF48613">
    <property type="entry name" value="Heme oxygenase-like"/>
    <property type="match status" value="1"/>
</dbReference>
<sequence length="324" mass="36028">MATQSAVEIDFSLPISTLLRISTAAAHDAVEKSRGASWLARGELDREEYVRFMMMLWHVYDALEQGLEQHATHPVLSIVHNPVLLARVPSLSADISHFLRTTDWKPHPIHAALMDDPPAALTDYVSQIQSIARSGDPAPLLAHAYVRYLGDLSGGQIIRNRIVKAYDLTDGAGVSFFEFKQLDGMERANMGDMKKIKEWYRRQMDKSVGDNRELKAALIEEANKVYLLNAGLFSCLNMPSTLKSTEPARPPLGEPMTPVAEEHSEPSKVIFEETKQPEKTYSLSSVIAVIAAMSLAHLILVVGGFTGERGYAKLEMLRDWLTGR</sequence>
<keyword evidence="7" id="KW-0812">Transmembrane</keyword>
<feature type="binding site" evidence="4">
    <location>
        <position position="145"/>
    </location>
    <ligand>
        <name>heme b</name>
        <dbReference type="ChEBI" id="CHEBI:60344"/>
    </ligand>
</feature>
<evidence type="ECO:0000256" key="6">
    <source>
        <dbReference type="SAM" id="MobiDB-lite"/>
    </source>
</evidence>
<dbReference type="InterPro" id="IPR016053">
    <property type="entry name" value="Haem_Oase-like"/>
</dbReference>
<feature type="binding site" evidence="4">
    <location>
        <position position="201"/>
    </location>
    <ligand>
        <name>heme b</name>
        <dbReference type="ChEBI" id="CHEBI:60344"/>
    </ligand>
</feature>
<evidence type="ECO:0000256" key="4">
    <source>
        <dbReference type="PIRSR" id="PIRSR000343-1"/>
    </source>
</evidence>
<keyword evidence="2 5" id="KW-0479">Metal-binding</keyword>
<dbReference type="PANTHER" id="PTHR10720:SF0">
    <property type="entry name" value="HEME OXYGENASE"/>
    <property type="match status" value="1"/>
</dbReference>
<organism evidence="8 9">
    <name type="scientific">Laetiporus sulphureus 93-53</name>
    <dbReference type="NCBI Taxonomy" id="1314785"/>
    <lineage>
        <taxon>Eukaryota</taxon>
        <taxon>Fungi</taxon>
        <taxon>Dikarya</taxon>
        <taxon>Basidiomycota</taxon>
        <taxon>Agaricomycotina</taxon>
        <taxon>Agaricomycetes</taxon>
        <taxon>Polyporales</taxon>
        <taxon>Laetiporus</taxon>
    </lineage>
</organism>
<dbReference type="RefSeq" id="XP_040769858.1">
    <property type="nucleotide sequence ID" value="XM_040903689.1"/>
</dbReference>
<dbReference type="Proteomes" id="UP000076871">
    <property type="component" value="Unassembled WGS sequence"/>
</dbReference>
<evidence type="ECO:0000256" key="5">
    <source>
        <dbReference type="PIRSR" id="PIRSR000343-2"/>
    </source>
</evidence>
<feature type="binding site" description="axial binding residue" evidence="5">
    <location>
        <position position="27"/>
    </location>
    <ligand>
        <name>heme b</name>
        <dbReference type="ChEBI" id="CHEBI:60344"/>
    </ligand>
    <ligandPart>
        <name>Fe</name>
        <dbReference type="ChEBI" id="CHEBI:18248"/>
    </ligandPart>
</feature>
<dbReference type="CDD" id="cd19165">
    <property type="entry name" value="HemeO"/>
    <property type="match status" value="1"/>
</dbReference>
<feature type="region of interest" description="Disordered" evidence="6">
    <location>
        <begin position="244"/>
        <end position="265"/>
    </location>
</feature>
<dbReference type="InterPro" id="IPR002051">
    <property type="entry name" value="Haem_Oase"/>
</dbReference>
<dbReference type="GO" id="GO:0004392">
    <property type="term" value="F:heme oxygenase (decyclizing) activity"/>
    <property type="evidence" value="ECO:0007669"/>
    <property type="project" value="InterPro"/>
</dbReference>
<dbReference type="GO" id="GO:0046872">
    <property type="term" value="F:metal ion binding"/>
    <property type="evidence" value="ECO:0007669"/>
    <property type="project" value="UniProtKB-KW"/>
</dbReference>
<keyword evidence="3 5" id="KW-0408">Iron</keyword>
<feature type="transmembrane region" description="Helical" evidence="7">
    <location>
        <begin position="281"/>
        <end position="306"/>
    </location>
</feature>
<accession>A0A165HUM8</accession>
<keyword evidence="7" id="KW-1133">Transmembrane helix</keyword>
<gene>
    <name evidence="8" type="ORF">LAESUDRAFT_641745</name>
</gene>
<keyword evidence="7" id="KW-0472">Membrane</keyword>
<dbReference type="OrthoDB" id="652091at2759"/>
<protein>
    <submittedName>
        <fullName evidence="8">Heme oxygenase</fullName>
    </submittedName>
</protein>
<keyword evidence="9" id="KW-1185">Reference proteome</keyword>
<name>A0A165HUM8_9APHY</name>
<dbReference type="Pfam" id="PF01126">
    <property type="entry name" value="Heme_oxygenase"/>
    <property type="match status" value="1"/>
</dbReference>
<dbReference type="PANTHER" id="PTHR10720">
    <property type="entry name" value="HEME OXYGENASE"/>
    <property type="match status" value="1"/>
</dbReference>
<dbReference type="Gene3D" id="1.20.910.10">
    <property type="entry name" value="Heme oxygenase-like"/>
    <property type="match status" value="1"/>
</dbReference>
<evidence type="ECO:0000256" key="3">
    <source>
        <dbReference type="ARBA" id="ARBA00023004"/>
    </source>
</evidence>
<dbReference type="GO" id="GO:0006788">
    <property type="term" value="P:heme oxidation"/>
    <property type="evidence" value="ECO:0007669"/>
    <property type="project" value="InterPro"/>
</dbReference>
<evidence type="ECO:0000313" key="8">
    <source>
        <dbReference type="EMBL" id="KZT12210.1"/>
    </source>
</evidence>
<proteinExistence type="predicted"/>
<dbReference type="STRING" id="1314785.A0A165HUM8"/>
<dbReference type="AlphaFoldDB" id="A0A165HUM8"/>